<reference evidence="1" key="1">
    <citation type="journal article" date="2014" name="Front. Microbiol.">
        <title>High frequency of phylogenetically diverse reductive dehalogenase-homologous genes in deep subseafloor sedimentary metagenomes.</title>
        <authorList>
            <person name="Kawai M."/>
            <person name="Futagami T."/>
            <person name="Toyoda A."/>
            <person name="Takaki Y."/>
            <person name="Nishi S."/>
            <person name="Hori S."/>
            <person name="Arai W."/>
            <person name="Tsubouchi T."/>
            <person name="Morono Y."/>
            <person name="Uchiyama I."/>
            <person name="Ito T."/>
            <person name="Fujiyama A."/>
            <person name="Inagaki F."/>
            <person name="Takami H."/>
        </authorList>
    </citation>
    <scope>NUCLEOTIDE SEQUENCE</scope>
    <source>
        <strain evidence="1">Expedition CK06-06</strain>
    </source>
</reference>
<organism evidence="1">
    <name type="scientific">marine sediment metagenome</name>
    <dbReference type="NCBI Taxonomy" id="412755"/>
    <lineage>
        <taxon>unclassified sequences</taxon>
        <taxon>metagenomes</taxon>
        <taxon>ecological metagenomes</taxon>
    </lineage>
</organism>
<evidence type="ECO:0000313" key="1">
    <source>
        <dbReference type="EMBL" id="GAH37136.1"/>
    </source>
</evidence>
<dbReference type="EMBL" id="BARU01006807">
    <property type="protein sequence ID" value="GAH37136.1"/>
    <property type="molecule type" value="Genomic_DNA"/>
</dbReference>
<sequence>MSLPNTPSLVYSKIVNKDLRLYDGIKLLISLLHNSEKSDIILECKAT</sequence>
<protein>
    <submittedName>
        <fullName evidence="1">Uncharacterized protein</fullName>
    </submittedName>
</protein>
<feature type="non-terminal residue" evidence="1">
    <location>
        <position position="47"/>
    </location>
</feature>
<comment type="caution">
    <text evidence="1">The sequence shown here is derived from an EMBL/GenBank/DDBJ whole genome shotgun (WGS) entry which is preliminary data.</text>
</comment>
<name>X1EUS9_9ZZZZ</name>
<proteinExistence type="predicted"/>
<accession>X1EUS9</accession>
<gene>
    <name evidence="1" type="ORF">S03H2_13400</name>
</gene>
<dbReference type="AlphaFoldDB" id="X1EUS9"/>